<proteinExistence type="predicted"/>
<keyword evidence="2" id="KW-1185">Reference proteome</keyword>
<dbReference type="Proteomes" id="UP001419268">
    <property type="component" value="Unassembled WGS sequence"/>
</dbReference>
<evidence type="ECO:0000313" key="1">
    <source>
        <dbReference type="EMBL" id="KAK9083081.1"/>
    </source>
</evidence>
<organism evidence="1 2">
    <name type="scientific">Stephania cephalantha</name>
    <dbReference type="NCBI Taxonomy" id="152367"/>
    <lineage>
        <taxon>Eukaryota</taxon>
        <taxon>Viridiplantae</taxon>
        <taxon>Streptophyta</taxon>
        <taxon>Embryophyta</taxon>
        <taxon>Tracheophyta</taxon>
        <taxon>Spermatophyta</taxon>
        <taxon>Magnoliopsida</taxon>
        <taxon>Ranunculales</taxon>
        <taxon>Menispermaceae</taxon>
        <taxon>Menispermoideae</taxon>
        <taxon>Cissampelideae</taxon>
        <taxon>Stephania</taxon>
    </lineage>
</organism>
<accession>A0AAP0DXY1</accession>
<name>A0AAP0DXY1_9MAGN</name>
<dbReference type="AlphaFoldDB" id="A0AAP0DXY1"/>
<protein>
    <submittedName>
        <fullName evidence="1">Uncharacterized protein</fullName>
    </submittedName>
</protein>
<evidence type="ECO:0000313" key="2">
    <source>
        <dbReference type="Proteomes" id="UP001419268"/>
    </source>
</evidence>
<sequence length="64" mass="6947">MHNSYFLVSSGNEAASSTLSSKTKTIAEIRASGLGKGLKQGFGFGRIDGCLKRGFGFRQSRREF</sequence>
<reference evidence="1 2" key="1">
    <citation type="submission" date="2024-01" db="EMBL/GenBank/DDBJ databases">
        <title>Genome assemblies of Stephania.</title>
        <authorList>
            <person name="Yang L."/>
        </authorList>
    </citation>
    <scope>NUCLEOTIDE SEQUENCE [LARGE SCALE GENOMIC DNA]</scope>
    <source>
        <strain evidence="1">JXDWG</strain>
        <tissue evidence="1">Leaf</tissue>
    </source>
</reference>
<comment type="caution">
    <text evidence="1">The sequence shown here is derived from an EMBL/GenBank/DDBJ whole genome shotgun (WGS) entry which is preliminary data.</text>
</comment>
<dbReference type="EMBL" id="JBBNAG010000013">
    <property type="protein sequence ID" value="KAK9083081.1"/>
    <property type="molecule type" value="Genomic_DNA"/>
</dbReference>
<gene>
    <name evidence="1" type="ORF">Scep_029552</name>
</gene>